<evidence type="ECO:0000313" key="2">
    <source>
        <dbReference type="EMBL" id="MFH4977767.1"/>
    </source>
</evidence>
<dbReference type="Pfam" id="PF17619">
    <property type="entry name" value="SCVP"/>
    <property type="match status" value="1"/>
</dbReference>
<organism evidence="2 3">
    <name type="scientific">Gnathostoma spinigerum</name>
    <dbReference type="NCBI Taxonomy" id="75299"/>
    <lineage>
        <taxon>Eukaryota</taxon>
        <taxon>Metazoa</taxon>
        <taxon>Ecdysozoa</taxon>
        <taxon>Nematoda</taxon>
        <taxon>Chromadorea</taxon>
        <taxon>Rhabditida</taxon>
        <taxon>Spirurina</taxon>
        <taxon>Gnathostomatomorpha</taxon>
        <taxon>Gnathostomatoidea</taxon>
        <taxon>Gnathostomatidae</taxon>
        <taxon>Gnathostoma</taxon>
    </lineage>
</organism>
<reference evidence="2 3" key="1">
    <citation type="submission" date="2024-08" db="EMBL/GenBank/DDBJ databases">
        <title>Gnathostoma spinigerum genome.</title>
        <authorList>
            <person name="Gonzalez-Bertolin B."/>
            <person name="Monzon S."/>
            <person name="Zaballos A."/>
            <person name="Jimenez P."/>
            <person name="Dekumyoy P."/>
            <person name="Varona S."/>
            <person name="Cuesta I."/>
            <person name="Sumanam S."/>
            <person name="Adisakwattana P."/>
            <person name="Gasser R.B."/>
            <person name="Hernandez-Gonzalez A."/>
            <person name="Young N.D."/>
            <person name="Perteguer M.J."/>
        </authorList>
    </citation>
    <scope>NUCLEOTIDE SEQUENCE [LARGE SCALE GENOMIC DNA]</scope>
    <source>
        <strain evidence="2">AL3</strain>
        <tissue evidence="2">Liver</tissue>
    </source>
</reference>
<keyword evidence="1" id="KW-0732">Signal</keyword>
<feature type="chain" id="PRO_5044817777" evidence="1">
    <location>
        <begin position="27"/>
        <end position="148"/>
    </location>
</feature>
<protein>
    <submittedName>
        <fullName evidence="2">Uncharacterized protein</fullName>
    </submittedName>
</protein>
<accession>A0ABD6EMH7</accession>
<comment type="caution">
    <text evidence="2">The sequence shown here is derived from an EMBL/GenBank/DDBJ whole genome shotgun (WGS) entry which is preliminary data.</text>
</comment>
<gene>
    <name evidence="2" type="ORF">AB6A40_004476</name>
</gene>
<proteinExistence type="predicted"/>
<sequence>MGSFTIILSIVIYIIAESCAPTKAQGSRTTTVPRYRREVDETFLCNRNLGNMVVAHITTNAAYSDSRRNTAVDSMIRSKTMNLLSEIHADLTGINDFSHEIKKKNGKVMLTYRFVNAVRRCNDFRAFGRFLTDSVPMITAVEVKCGCR</sequence>
<dbReference type="AlphaFoldDB" id="A0ABD6EMH7"/>
<evidence type="ECO:0000256" key="1">
    <source>
        <dbReference type="SAM" id="SignalP"/>
    </source>
</evidence>
<dbReference type="Proteomes" id="UP001608902">
    <property type="component" value="Unassembled WGS sequence"/>
</dbReference>
<dbReference type="EMBL" id="JBGFUD010002594">
    <property type="protein sequence ID" value="MFH4977767.1"/>
    <property type="molecule type" value="Genomic_DNA"/>
</dbReference>
<name>A0ABD6EMH7_9BILA</name>
<evidence type="ECO:0000313" key="3">
    <source>
        <dbReference type="Proteomes" id="UP001608902"/>
    </source>
</evidence>
<feature type="signal peptide" evidence="1">
    <location>
        <begin position="1"/>
        <end position="26"/>
    </location>
</feature>
<keyword evidence="3" id="KW-1185">Reference proteome</keyword>
<dbReference type="InterPro" id="IPR035126">
    <property type="entry name" value="SCVP"/>
</dbReference>